<keyword evidence="2" id="KW-1185">Reference proteome</keyword>
<evidence type="ECO:0000313" key="2">
    <source>
        <dbReference type="Proteomes" id="UP000479710"/>
    </source>
</evidence>
<dbReference type="PANTHER" id="PTHR47532:SF1">
    <property type="entry name" value="RETINAL-BINDING PROTEIN"/>
    <property type="match status" value="1"/>
</dbReference>
<organism evidence="1 2">
    <name type="scientific">Oryza meyeriana var. granulata</name>
    <dbReference type="NCBI Taxonomy" id="110450"/>
    <lineage>
        <taxon>Eukaryota</taxon>
        <taxon>Viridiplantae</taxon>
        <taxon>Streptophyta</taxon>
        <taxon>Embryophyta</taxon>
        <taxon>Tracheophyta</taxon>
        <taxon>Spermatophyta</taxon>
        <taxon>Magnoliopsida</taxon>
        <taxon>Liliopsida</taxon>
        <taxon>Poales</taxon>
        <taxon>Poaceae</taxon>
        <taxon>BOP clade</taxon>
        <taxon>Oryzoideae</taxon>
        <taxon>Oryzeae</taxon>
        <taxon>Oryzinae</taxon>
        <taxon>Oryza</taxon>
        <taxon>Oryza meyeriana</taxon>
    </lineage>
</organism>
<protein>
    <submittedName>
        <fullName evidence="1">Uncharacterized protein</fullName>
    </submittedName>
</protein>
<dbReference type="EMBL" id="SPHZ02000005">
    <property type="protein sequence ID" value="KAF0918854.1"/>
    <property type="molecule type" value="Genomic_DNA"/>
</dbReference>
<dbReference type="Proteomes" id="UP000479710">
    <property type="component" value="Unassembled WGS sequence"/>
</dbReference>
<name>A0A6G1E361_9ORYZ</name>
<proteinExistence type="predicted"/>
<gene>
    <name evidence="1" type="ORF">E2562_026689</name>
</gene>
<dbReference type="OrthoDB" id="1434354at2759"/>
<accession>A0A6G1E361</accession>
<evidence type="ECO:0000313" key="1">
    <source>
        <dbReference type="EMBL" id="KAF0918854.1"/>
    </source>
</evidence>
<reference evidence="1 2" key="1">
    <citation type="submission" date="2019-11" db="EMBL/GenBank/DDBJ databases">
        <title>Whole genome sequence of Oryza granulata.</title>
        <authorList>
            <person name="Li W."/>
        </authorList>
    </citation>
    <scope>NUCLEOTIDE SEQUENCE [LARGE SCALE GENOMIC DNA]</scope>
    <source>
        <strain evidence="2">cv. Menghai</strain>
        <tissue evidence="1">Leaf</tissue>
    </source>
</reference>
<comment type="caution">
    <text evidence="1">The sequence shown here is derived from an EMBL/GenBank/DDBJ whole genome shotgun (WGS) entry which is preliminary data.</text>
</comment>
<sequence length="96" mass="10676">MVTEGLVPITRAYLVRYYDKYPLPPLLDATTSLADRLRTLSAGFTAIAPITSGELPPNSFPWISPAISLLASPPAKKEEGVRWRMRRPRCVDRAAH</sequence>
<dbReference type="PANTHER" id="PTHR47532">
    <property type="entry name" value="RETINAL-BINDING PROTEIN"/>
    <property type="match status" value="1"/>
</dbReference>
<dbReference type="AlphaFoldDB" id="A0A6G1E361"/>